<proteinExistence type="predicted"/>
<accession>A0AAE0C9C3</accession>
<name>A0AAE0C9C3_9CHLO</name>
<comment type="caution">
    <text evidence="2">The sequence shown here is derived from an EMBL/GenBank/DDBJ whole genome shotgun (WGS) entry which is preliminary data.</text>
</comment>
<reference evidence="2 3" key="1">
    <citation type="journal article" date="2015" name="Genome Biol. Evol.">
        <title>Comparative Genomics of a Bacterivorous Green Alga Reveals Evolutionary Causalities and Consequences of Phago-Mixotrophic Mode of Nutrition.</title>
        <authorList>
            <person name="Burns J.A."/>
            <person name="Paasch A."/>
            <person name="Narechania A."/>
            <person name="Kim E."/>
        </authorList>
    </citation>
    <scope>NUCLEOTIDE SEQUENCE [LARGE SCALE GENOMIC DNA]</scope>
    <source>
        <strain evidence="2 3">PLY_AMNH</strain>
    </source>
</reference>
<sequence>MTDSSARGLRKEAEMPRAAFEVLAAGSSWPLDVAPGDNPAQWSIVADTLLEAAVAGGADECVPRALRCLGEQLSRSGGAEWALPLLPLLLRVLHTALCALHSTTDALASGEGVAQTAGAGPQPERGAGSSDPRVTEFRGAVAAIINPAWPIIKEWHLQLLLTGRAPQVVHAQQSHSQSLAMVEGATALAATMERLAAKYPLQDMRCAVAYLAAVAVQDTTAERPGAPGLAFAQSLRSALGASSPSSRAEAVNATLKALCAALRVTAPEATMDAELLGSLAADPVVGSCAALAKAMASLEAAWQRAVEANAQWQEPWRAAKSEVLRVWRDRECQKAHFREEHMLRCAKCGRAWKTLQAPEGPLQQLQQCADQYRLQTPLRFFLADELAVSLEREKTPGQVVNMLRLLITQHLSGGISGGEEEPSEQRLLPLEAPQLCPEDFPEN</sequence>
<evidence type="ECO:0000313" key="2">
    <source>
        <dbReference type="EMBL" id="KAK3249765.1"/>
    </source>
</evidence>
<feature type="region of interest" description="Disordered" evidence="1">
    <location>
        <begin position="111"/>
        <end position="133"/>
    </location>
</feature>
<evidence type="ECO:0000256" key="1">
    <source>
        <dbReference type="SAM" id="MobiDB-lite"/>
    </source>
</evidence>
<gene>
    <name evidence="2" type="ORF">CYMTET_40819</name>
</gene>
<dbReference type="EMBL" id="LGRX02027144">
    <property type="protein sequence ID" value="KAK3249765.1"/>
    <property type="molecule type" value="Genomic_DNA"/>
</dbReference>
<evidence type="ECO:0000313" key="3">
    <source>
        <dbReference type="Proteomes" id="UP001190700"/>
    </source>
</evidence>
<organism evidence="2 3">
    <name type="scientific">Cymbomonas tetramitiformis</name>
    <dbReference type="NCBI Taxonomy" id="36881"/>
    <lineage>
        <taxon>Eukaryota</taxon>
        <taxon>Viridiplantae</taxon>
        <taxon>Chlorophyta</taxon>
        <taxon>Pyramimonadophyceae</taxon>
        <taxon>Pyramimonadales</taxon>
        <taxon>Pyramimonadaceae</taxon>
        <taxon>Cymbomonas</taxon>
    </lineage>
</organism>
<dbReference type="AlphaFoldDB" id="A0AAE0C9C3"/>
<feature type="region of interest" description="Disordered" evidence="1">
    <location>
        <begin position="414"/>
        <end position="443"/>
    </location>
</feature>
<dbReference type="Proteomes" id="UP001190700">
    <property type="component" value="Unassembled WGS sequence"/>
</dbReference>
<protein>
    <submittedName>
        <fullName evidence="2">Uncharacterized protein</fullName>
    </submittedName>
</protein>
<keyword evidence="3" id="KW-1185">Reference proteome</keyword>